<dbReference type="PANTHER" id="PTHR45953:SF1">
    <property type="entry name" value="IDURONATE 2-SULFATASE"/>
    <property type="match status" value="1"/>
</dbReference>
<dbReference type="EMBL" id="JARVCO010000002">
    <property type="protein sequence ID" value="MDZ8117071.1"/>
    <property type="molecule type" value="Genomic_DNA"/>
</dbReference>
<dbReference type="Proteomes" id="UP001290861">
    <property type="component" value="Unassembled WGS sequence"/>
</dbReference>
<dbReference type="InterPro" id="IPR017850">
    <property type="entry name" value="Alkaline_phosphatase_core_sf"/>
</dbReference>
<feature type="chain" id="PRO_5046551524" evidence="7">
    <location>
        <begin position="27"/>
        <end position="478"/>
    </location>
</feature>
<dbReference type="SUPFAM" id="SSF53649">
    <property type="entry name" value="Alkaline phosphatase-like"/>
    <property type="match status" value="1"/>
</dbReference>
<evidence type="ECO:0000256" key="1">
    <source>
        <dbReference type="ARBA" id="ARBA00001913"/>
    </source>
</evidence>
<protein>
    <submittedName>
        <fullName evidence="9">Sulfatase</fullName>
    </submittedName>
</protein>
<comment type="similarity">
    <text evidence="2">Belongs to the sulfatase family.</text>
</comment>
<keyword evidence="10" id="KW-1185">Reference proteome</keyword>
<name>A0ABU5MSF8_9BACT</name>
<accession>A0ABU5MSF8</accession>
<dbReference type="InterPro" id="IPR000917">
    <property type="entry name" value="Sulfatase_N"/>
</dbReference>
<evidence type="ECO:0000259" key="8">
    <source>
        <dbReference type="Pfam" id="PF00884"/>
    </source>
</evidence>
<evidence type="ECO:0000256" key="6">
    <source>
        <dbReference type="ARBA" id="ARBA00022837"/>
    </source>
</evidence>
<keyword evidence="6" id="KW-0106">Calcium</keyword>
<evidence type="ECO:0000313" key="10">
    <source>
        <dbReference type="Proteomes" id="UP001290861"/>
    </source>
</evidence>
<evidence type="ECO:0000256" key="7">
    <source>
        <dbReference type="SAM" id="SignalP"/>
    </source>
</evidence>
<evidence type="ECO:0000256" key="3">
    <source>
        <dbReference type="ARBA" id="ARBA00022723"/>
    </source>
</evidence>
<evidence type="ECO:0000256" key="2">
    <source>
        <dbReference type="ARBA" id="ARBA00008779"/>
    </source>
</evidence>
<reference evidence="9 10" key="1">
    <citation type="journal article" date="2024" name="Appl. Environ. Microbiol.">
        <title>Pontiella agarivorans sp. nov., a novel marine anaerobic bacterium capable of degrading macroalgal polysaccharides and fixing nitrogen.</title>
        <authorList>
            <person name="Liu N."/>
            <person name="Kivenson V."/>
            <person name="Peng X."/>
            <person name="Cui Z."/>
            <person name="Lankiewicz T.S."/>
            <person name="Gosselin K.M."/>
            <person name="English C.J."/>
            <person name="Blair E.M."/>
            <person name="O'Malley M.A."/>
            <person name="Valentine D.L."/>
        </authorList>
    </citation>
    <scope>NUCLEOTIDE SEQUENCE [LARGE SCALE GENOMIC DNA]</scope>
    <source>
        <strain evidence="9 10">NLcol2</strain>
    </source>
</reference>
<dbReference type="InterPro" id="IPR035874">
    <property type="entry name" value="IDS"/>
</dbReference>
<feature type="signal peptide" evidence="7">
    <location>
        <begin position="1"/>
        <end position="26"/>
    </location>
</feature>
<evidence type="ECO:0000313" key="9">
    <source>
        <dbReference type="EMBL" id="MDZ8117071.1"/>
    </source>
</evidence>
<dbReference type="PANTHER" id="PTHR45953">
    <property type="entry name" value="IDURONATE 2-SULFATASE"/>
    <property type="match status" value="1"/>
</dbReference>
<gene>
    <name evidence="9" type="ORF">P9H32_00400</name>
</gene>
<keyword evidence="4 7" id="KW-0732">Signal</keyword>
<dbReference type="Gene3D" id="3.40.720.10">
    <property type="entry name" value="Alkaline Phosphatase, subunit A"/>
    <property type="match status" value="1"/>
</dbReference>
<dbReference type="CDD" id="cd16030">
    <property type="entry name" value="iduronate-2-sulfatase"/>
    <property type="match status" value="1"/>
</dbReference>
<comment type="cofactor">
    <cofactor evidence="1">
        <name>Ca(2+)</name>
        <dbReference type="ChEBI" id="CHEBI:29108"/>
    </cofactor>
</comment>
<proteinExistence type="inferred from homology"/>
<keyword evidence="3" id="KW-0479">Metal-binding</keyword>
<sequence>MVKNRTAAVALSCTVLAFLFSGQAFSGSRPNVLFIAIDDLNACPDRMGGETVVQTPNINRLADRGVFFMNAHCAAPSCGPSRAAVLSGMAPAATGVYSNNQDWRKNSVLKDRPTIPQYFKDQGYEVVGGGKIYHASSFSEIQRAGLFDPKPWDDYFPSRKQQLLEDVIEGHSGRFDWAATEMSPEETGDGKVVAWASEMLAREYDRPLFLAVGIYHPHYPWYTPRKYYDRHPMDQLSLPEIPADDMDDLPPAGQKMGNDHYHKKMVEDGEWEEYVRGYNAAVSFADDMVGRLLTALEKSPHAENTVVVLWSDHGYHNGQKQRWEKYALWEQTTRVPLIFSAPGFKGGLECAEPVSLLDIFPTLNDICGFPAVERLDGESLVPLMQNPGKKTGRAVVITTKYKTHAVRTDRWRYIRYANGDEELYDQKKDPKNFTNLAENPEYAGVKAELSRLLPAYNAPINPTGNWKKKSPELQADHK</sequence>
<comment type="caution">
    <text evidence="9">The sequence shown here is derived from an EMBL/GenBank/DDBJ whole genome shotgun (WGS) entry which is preliminary data.</text>
</comment>
<evidence type="ECO:0000256" key="5">
    <source>
        <dbReference type="ARBA" id="ARBA00022801"/>
    </source>
</evidence>
<organism evidence="9 10">
    <name type="scientific">Pontiella agarivorans</name>
    <dbReference type="NCBI Taxonomy" id="3038953"/>
    <lineage>
        <taxon>Bacteria</taxon>
        <taxon>Pseudomonadati</taxon>
        <taxon>Kiritimatiellota</taxon>
        <taxon>Kiritimatiellia</taxon>
        <taxon>Kiritimatiellales</taxon>
        <taxon>Pontiellaceae</taxon>
        <taxon>Pontiella</taxon>
    </lineage>
</organism>
<feature type="domain" description="Sulfatase N-terminal" evidence="8">
    <location>
        <begin position="30"/>
        <end position="366"/>
    </location>
</feature>
<dbReference type="Pfam" id="PF00884">
    <property type="entry name" value="Sulfatase"/>
    <property type="match status" value="1"/>
</dbReference>
<evidence type="ECO:0000256" key="4">
    <source>
        <dbReference type="ARBA" id="ARBA00022729"/>
    </source>
</evidence>
<dbReference type="RefSeq" id="WP_322606877.1">
    <property type="nucleotide sequence ID" value="NZ_JARVCO010000002.1"/>
</dbReference>
<keyword evidence="5" id="KW-0378">Hydrolase</keyword>